<name>A0ABT0U2F6_9BACT</name>
<dbReference type="Proteomes" id="UP001202961">
    <property type="component" value="Unassembled WGS sequence"/>
</dbReference>
<proteinExistence type="predicted"/>
<evidence type="ECO:0000313" key="2">
    <source>
        <dbReference type="Proteomes" id="UP001202961"/>
    </source>
</evidence>
<reference evidence="1 2" key="1">
    <citation type="journal article" date="2022" name="Syst. Appl. Microbiol.">
        <title>Rhodopirellula aestuarii sp. nov., a novel member of the genus Rhodopirellula isolated from brackish sediments collected in the Tagus River estuary, Portugal.</title>
        <authorList>
            <person name="Vitorino I.R."/>
            <person name="Klimek D."/>
            <person name="Calusinska M."/>
            <person name="Lobo-da-Cunha A."/>
            <person name="Vasconcelos V."/>
            <person name="Lage O.M."/>
        </authorList>
    </citation>
    <scope>NUCLEOTIDE SEQUENCE [LARGE SCALE GENOMIC DNA]</scope>
    <source>
        <strain evidence="1 2">ICT_H3.1</strain>
    </source>
</reference>
<dbReference type="EMBL" id="JAMQBK010000029">
    <property type="protein sequence ID" value="MCM2371086.1"/>
    <property type="molecule type" value="Genomic_DNA"/>
</dbReference>
<organism evidence="1 2">
    <name type="scientific">Aporhodopirellula aestuarii</name>
    <dbReference type="NCBI Taxonomy" id="2950107"/>
    <lineage>
        <taxon>Bacteria</taxon>
        <taxon>Pseudomonadati</taxon>
        <taxon>Planctomycetota</taxon>
        <taxon>Planctomycetia</taxon>
        <taxon>Pirellulales</taxon>
        <taxon>Pirellulaceae</taxon>
        <taxon>Aporhodopirellula</taxon>
    </lineage>
</organism>
<sequence length="330" mass="36928">MIPEELHDAINSVVPNGVTHLGFVVTNTLGQYLVTEPNGHPYGVTATFNKVKVKIDERPSQTVERCLRDQVGQSVVGVFPIPIVWSTSNSNGFYLAGMMKNEGQPVPHQGNRAAWLDFQDAESLISESGNLESRRRDLGLLAAASEMCLSPYRRILLMVRELHQLGFQRLRAPAYEYPLAWRCPIVPAYWTLRSHGGMYDEPNSQMEHWFGIKSGQHVYSSASGQFPFGWNDAAFSTPTELAIRFVRERREIACAGWGPDPEYARWLEVALAATAPNGLFHSFAEFEKPTDYLYTDMARVDRVPLPPPGWVAEGELSQHGTDFLDDDGLS</sequence>
<accession>A0ABT0U2F6</accession>
<gene>
    <name evidence="1" type="ORF">NB063_10740</name>
</gene>
<protein>
    <submittedName>
        <fullName evidence="1">Uncharacterized protein</fullName>
    </submittedName>
</protein>
<keyword evidence="2" id="KW-1185">Reference proteome</keyword>
<dbReference type="RefSeq" id="WP_250928729.1">
    <property type="nucleotide sequence ID" value="NZ_JAMQBK010000029.1"/>
</dbReference>
<comment type="caution">
    <text evidence="1">The sequence shown here is derived from an EMBL/GenBank/DDBJ whole genome shotgun (WGS) entry which is preliminary data.</text>
</comment>
<evidence type="ECO:0000313" key="1">
    <source>
        <dbReference type="EMBL" id="MCM2371086.1"/>
    </source>
</evidence>